<dbReference type="Gene3D" id="3.40.50.1820">
    <property type="entry name" value="alpha/beta hydrolase"/>
    <property type="match status" value="1"/>
</dbReference>
<protein>
    <submittedName>
        <fullName evidence="2">Uncharacterized protein</fullName>
    </submittedName>
</protein>
<dbReference type="STRING" id="1569628.A0A316UIW1"/>
<evidence type="ECO:0000256" key="1">
    <source>
        <dbReference type="SAM" id="MobiDB-lite"/>
    </source>
</evidence>
<dbReference type="AlphaFoldDB" id="A0A316UIW1"/>
<organism evidence="2 3">
    <name type="scientific">Jaminaea rosea</name>
    <dbReference type="NCBI Taxonomy" id="1569628"/>
    <lineage>
        <taxon>Eukaryota</taxon>
        <taxon>Fungi</taxon>
        <taxon>Dikarya</taxon>
        <taxon>Basidiomycota</taxon>
        <taxon>Ustilaginomycotina</taxon>
        <taxon>Exobasidiomycetes</taxon>
        <taxon>Microstromatales</taxon>
        <taxon>Microstromatales incertae sedis</taxon>
        <taxon>Jaminaea</taxon>
    </lineage>
</organism>
<dbReference type="InterPro" id="IPR029058">
    <property type="entry name" value="AB_hydrolase_fold"/>
</dbReference>
<reference evidence="2 3" key="1">
    <citation type="journal article" date="2018" name="Mol. Biol. Evol.">
        <title>Broad Genomic Sampling Reveals a Smut Pathogenic Ancestry of the Fungal Clade Ustilaginomycotina.</title>
        <authorList>
            <person name="Kijpornyongpan T."/>
            <person name="Mondo S.J."/>
            <person name="Barry K."/>
            <person name="Sandor L."/>
            <person name="Lee J."/>
            <person name="Lipzen A."/>
            <person name="Pangilinan J."/>
            <person name="LaButti K."/>
            <person name="Hainaut M."/>
            <person name="Henrissat B."/>
            <person name="Grigoriev I.V."/>
            <person name="Spatafora J.W."/>
            <person name="Aime M.C."/>
        </authorList>
    </citation>
    <scope>NUCLEOTIDE SEQUENCE [LARGE SCALE GENOMIC DNA]</scope>
    <source>
        <strain evidence="2 3">MCA 5214</strain>
    </source>
</reference>
<gene>
    <name evidence="2" type="ORF">BDZ90DRAFT_262606</name>
</gene>
<feature type="compositionally biased region" description="Basic and acidic residues" evidence="1">
    <location>
        <begin position="553"/>
        <end position="562"/>
    </location>
</feature>
<dbReference type="SUPFAM" id="SSF53474">
    <property type="entry name" value="alpha/beta-Hydrolases"/>
    <property type="match status" value="1"/>
</dbReference>
<proteinExistence type="predicted"/>
<feature type="compositionally biased region" description="Low complexity" evidence="1">
    <location>
        <begin position="497"/>
        <end position="516"/>
    </location>
</feature>
<dbReference type="EMBL" id="KZ819677">
    <property type="protein sequence ID" value="PWN25159.1"/>
    <property type="molecule type" value="Genomic_DNA"/>
</dbReference>
<dbReference type="Proteomes" id="UP000245884">
    <property type="component" value="Unassembled WGS sequence"/>
</dbReference>
<feature type="region of interest" description="Disordered" evidence="1">
    <location>
        <begin position="243"/>
        <end position="300"/>
    </location>
</feature>
<evidence type="ECO:0000313" key="2">
    <source>
        <dbReference type="EMBL" id="PWN25159.1"/>
    </source>
</evidence>
<dbReference type="OrthoDB" id="294702at2759"/>
<feature type="region of interest" description="Disordered" evidence="1">
    <location>
        <begin position="483"/>
        <end position="562"/>
    </location>
</feature>
<dbReference type="GeneID" id="37030331"/>
<dbReference type="RefSeq" id="XP_025359771.1">
    <property type="nucleotide sequence ID" value="XM_025508508.1"/>
</dbReference>
<name>A0A316UIW1_9BASI</name>
<keyword evidence="3" id="KW-1185">Reference proteome</keyword>
<feature type="compositionally biased region" description="Basic and acidic residues" evidence="1">
    <location>
        <begin position="483"/>
        <end position="496"/>
    </location>
</feature>
<accession>A0A316UIW1</accession>
<sequence>MAFQAEQTPSSSLLRPTFLAHLSSRRFHRRIICPRTASPVTFAVCGIQDDEDQNDDVDVVLYCLPSGCSRYLGFFLGGIARKARIQLIAIDRPGAGGTPGCTLEERMNTSIAQARSVLEALALIDGKGHRTKKLGGGKPIALLAHSVGLLYALAILARFNPPPEENCGNVIDVARSPFGPRPCIVCTSPWVPTSVSRSSLSFLPANVVKLSGSLPMAKLGAVWETSMGMGKGALQWSMGLVPSTNAGAETDEHPGESSSSSPVAMATPQRNPFHESLGTDPPVSPQDTQGMKRRAAAQRRAPHADFWPPYESHWWKNCAAALAQGSSSIGHGEPPLLHPGTGKPFRLTAATAQSIVVDCMSAHENVARAASADFLLCLGYCSNLPSRSIEDLLVRGFSSTLAHSEQGAEVTIVWGEKDGLVPKRGRMWLDERMKDGVRASRGRLQCERLEMAEAGHDEPIGCEEVVVALLRRVKERQLAGCREVPDSGKAGQRERTTTTSSASTSSAPTTPTQSSAKRLGGVASLIGNPGDGELGKRRGSGSSCASGGSRRRAAVEARRALA</sequence>
<evidence type="ECO:0000313" key="3">
    <source>
        <dbReference type="Proteomes" id="UP000245884"/>
    </source>
</evidence>
<feature type="compositionally biased region" description="Basic residues" evidence="1">
    <location>
        <begin position="291"/>
        <end position="300"/>
    </location>
</feature>